<gene>
    <name evidence="2" type="ORF">RAG0_11582</name>
</gene>
<dbReference type="InterPro" id="IPR036770">
    <property type="entry name" value="Ankyrin_rpt-contain_sf"/>
</dbReference>
<dbReference type="AlphaFoldDB" id="A0A1E1L4Q3"/>
<dbReference type="SMART" id="SM00248">
    <property type="entry name" value="ANK"/>
    <property type="match status" value="2"/>
</dbReference>
<dbReference type="SUPFAM" id="SSF48403">
    <property type="entry name" value="Ankyrin repeat"/>
    <property type="match status" value="1"/>
</dbReference>
<sequence>MAIGENYSGAFHLPVDYGVDLLQCVKLGNNPLIIAAEYGHLNIVKLLLDCEENSMALSTSKITAIIYAIENRRFDVMALLLDHDLGQAQAMRTTPHLVANLRCELTPLDGIVDH</sequence>
<dbReference type="EMBL" id="FJUX01000077">
    <property type="protein sequence ID" value="CZT05541.1"/>
    <property type="molecule type" value="Genomic_DNA"/>
</dbReference>
<keyword evidence="3" id="KW-1185">Reference proteome</keyword>
<dbReference type="OrthoDB" id="20872at2759"/>
<keyword evidence="1" id="KW-0040">ANK repeat</keyword>
<proteinExistence type="predicted"/>
<dbReference type="InterPro" id="IPR002110">
    <property type="entry name" value="Ankyrin_rpt"/>
</dbReference>
<protein>
    <submittedName>
        <fullName evidence="2">Uncharacterized protein</fullName>
    </submittedName>
</protein>
<name>A0A1E1L4Q3_9HELO</name>
<dbReference type="PROSITE" id="PS50297">
    <property type="entry name" value="ANK_REP_REGION"/>
    <property type="match status" value="1"/>
</dbReference>
<dbReference type="Gene3D" id="1.25.40.20">
    <property type="entry name" value="Ankyrin repeat-containing domain"/>
    <property type="match status" value="1"/>
</dbReference>
<evidence type="ECO:0000256" key="1">
    <source>
        <dbReference type="PROSITE-ProRule" id="PRU00023"/>
    </source>
</evidence>
<dbReference type="Pfam" id="PF12796">
    <property type="entry name" value="Ank_2"/>
    <property type="match status" value="1"/>
</dbReference>
<feature type="repeat" description="ANK" evidence="1">
    <location>
        <begin position="27"/>
        <end position="49"/>
    </location>
</feature>
<accession>A0A1E1L4Q3</accession>
<reference evidence="3" key="1">
    <citation type="submission" date="2016-03" db="EMBL/GenBank/DDBJ databases">
        <authorList>
            <person name="Guldener U."/>
        </authorList>
    </citation>
    <scope>NUCLEOTIDE SEQUENCE [LARGE SCALE GENOMIC DNA]</scope>
    <source>
        <strain evidence="3">04CH-RAC-A.6.1</strain>
    </source>
</reference>
<dbReference type="PROSITE" id="PS50088">
    <property type="entry name" value="ANK_REPEAT"/>
    <property type="match status" value="1"/>
</dbReference>
<organism evidence="2 3">
    <name type="scientific">Rhynchosporium agropyri</name>
    <dbReference type="NCBI Taxonomy" id="914238"/>
    <lineage>
        <taxon>Eukaryota</taxon>
        <taxon>Fungi</taxon>
        <taxon>Dikarya</taxon>
        <taxon>Ascomycota</taxon>
        <taxon>Pezizomycotina</taxon>
        <taxon>Leotiomycetes</taxon>
        <taxon>Helotiales</taxon>
        <taxon>Ploettnerulaceae</taxon>
        <taxon>Rhynchosporium</taxon>
    </lineage>
</organism>
<evidence type="ECO:0000313" key="2">
    <source>
        <dbReference type="EMBL" id="CZT05541.1"/>
    </source>
</evidence>
<evidence type="ECO:0000313" key="3">
    <source>
        <dbReference type="Proteomes" id="UP000178912"/>
    </source>
</evidence>
<dbReference type="Proteomes" id="UP000178912">
    <property type="component" value="Unassembled WGS sequence"/>
</dbReference>